<dbReference type="Proteomes" id="UP000281553">
    <property type="component" value="Unassembled WGS sequence"/>
</dbReference>
<keyword evidence="1" id="KW-0472">Membrane</keyword>
<sequence length="99" mass="11028">MGLMALRVCANPLLNSPGMISVTTSLLTTLSGLLVASARHSYRLVRRELLLLIASLDWVQLEFLEHSRVRRSVCLSVVLSSRQTFLFLTYLLDSISSCC</sequence>
<keyword evidence="1" id="KW-0812">Transmembrane</keyword>
<dbReference type="AlphaFoldDB" id="A0A3P6Q3D2"/>
<evidence type="ECO:0000313" key="2">
    <source>
        <dbReference type="EMBL" id="VDK42939.1"/>
    </source>
</evidence>
<name>A0A3P6Q3D2_DIBLA</name>
<organism evidence="2 3">
    <name type="scientific">Dibothriocephalus latus</name>
    <name type="common">Fish tapeworm</name>
    <name type="synonym">Diphyllobothrium latum</name>
    <dbReference type="NCBI Taxonomy" id="60516"/>
    <lineage>
        <taxon>Eukaryota</taxon>
        <taxon>Metazoa</taxon>
        <taxon>Spiralia</taxon>
        <taxon>Lophotrochozoa</taxon>
        <taxon>Platyhelminthes</taxon>
        <taxon>Cestoda</taxon>
        <taxon>Eucestoda</taxon>
        <taxon>Diphyllobothriidea</taxon>
        <taxon>Diphyllobothriidae</taxon>
        <taxon>Dibothriocephalus</taxon>
    </lineage>
</organism>
<proteinExistence type="predicted"/>
<keyword evidence="1" id="KW-1133">Transmembrane helix</keyword>
<feature type="transmembrane region" description="Helical" evidence="1">
    <location>
        <begin position="20"/>
        <end position="38"/>
    </location>
</feature>
<evidence type="ECO:0000313" key="3">
    <source>
        <dbReference type="Proteomes" id="UP000281553"/>
    </source>
</evidence>
<protein>
    <submittedName>
        <fullName evidence="2">Uncharacterized protein</fullName>
    </submittedName>
</protein>
<accession>A0A3P6Q3D2</accession>
<keyword evidence="3" id="KW-1185">Reference proteome</keyword>
<gene>
    <name evidence="2" type="ORF">DILT_LOCUS1356</name>
</gene>
<evidence type="ECO:0000256" key="1">
    <source>
        <dbReference type="SAM" id="Phobius"/>
    </source>
</evidence>
<dbReference type="EMBL" id="UYRU01008777">
    <property type="protein sequence ID" value="VDK42939.1"/>
    <property type="molecule type" value="Genomic_DNA"/>
</dbReference>
<reference evidence="2 3" key="1">
    <citation type="submission" date="2018-11" db="EMBL/GenBank/DDBJ databases">
        <authorList>
            <consortium name="Pathogen Informatics"/>
        </authorList>
    </citation>
    <scope>NUCLEOTIDE SEQUENCE [LARGE SCALE GENOMIC DNA]</scope>
</reference>